<dbReference type="GO" id="GO:0004896">
    <property type="term" value="F:cytokine receptor activity"/>
    <property type="evidence" value="ECO:0007669"/>
    <property type="project" value="TreeGrafter"/>
</dbReference>
<accession>A0A315VDF9</accession>
<dbReference type="InterPro" id="IPR013783">
    <property type="entry name" value="Ig-like_fold"/>
</dbReference>
<protein>
    <recommendedName>
        <fullName evidence="7">Fibronectin type-III domain-containing protein</fullName>
    </recommendedName>
</protein>
<dbReference type="InterPro" id="IPR036116">
    <property type="entry name" value="FN3_sf"/>
</dbReference>
<evidence type="ECO:0008006" key="7">
    <source>
        <dbReference type="Google" id="ProtNLM"/>
    </source>
</evidence>
<dbReference type="Pfam" id="PF01108">
    <property type="entry name" value="Tissue_fac"/>
    <property type="match status" value="1"/>
</dbReference>
<dbReference type="PANTHER" id="PTHR20859">
    <property type="entry name" value="INTERFERON/INTERLEUKIN RECEPTOR"/>
    <property type="match status" value="1"/>
</dbReference>
<feature type="transmembrane region" description="Helical" evidence="2">
    <location>
        <begin position="240"/>
        <end position="265"/>
    </location>
</feature>
<keyword evidence="2" id="KW-0812">Transmembrane</keyword>
<dbReference type="EMBL" id="NHOQ01001971">
    <property type="protein sequence ID" value="PWA20170.1"/>
    <property type="molecule type" value="Genomic_DNA"/>
</dbReference>
<evidence type="ECO:0000313" key="5">
    <source>
        <dbReference type="EMBL" id="PWA20170.1"/>
    </source>
</evidence>
<dbReference type="STRING" id="33528.ENSGAFP00000017422"/>
<evidence type="ECO:0000259" key="3">
    <source>
        <dbReference type="Pfam" id="PF01108"/>
    </source>
</evidence>
<reference evidence="5 6" key="1">
    <citation type="journal article" date="2018" name="G3 (Bethesda)">
        <title>A High-Quality Reference Genome for the Invasive Mosquitofish Gambusia affinis Using a Chicago Library.</title>
        <authorList>
            <person name="Hoffberg S.L."/>
            <person name="Troendle N.J."/>
            <person name="Glenn T.C."/>
            <person name="Mahmud O."/>
            <person name="Louha S."/>
            <person name="Chalopin D."/>
            <person name="Bennetzen J.L."/>
            <person name="Mauricio R."/>
        </authorList>
    </citation>
    <scope>NUCLEOTIDE SEQUENCE [LARGE SCALE GENOMIC DNA]</scope>
    <source>
        <strain evidence="5">NE01/NJP1002.9</strain>
        <tissue evidence="5">Muscle</tissue>
    </source>
</reference>
<feature type="region of interest" description="Disordered" evidence="1">
    <location>
        <begin position="316"/>
        <end position="411"/>
    </location>
</feature>
<dbReference type="InterPro" id="IPR003961">
    <property type="entry name" value="FN3_dom"/>
</dbReference>
<feature type="non-terminal residue" evidence="5">
    <location>
        <position position="566"/>
    </location>
</feature>
<comment type="caution">
    <text evidence="5">The sequence shown here is derived from an EMBL/GenBank/DDBJ whole genome shotgun (WGS) entry which is preliminary data.</text>
</comment>
<feature type="domain" description="Fibronectin type-III" evidence="3">
    <location>
        <begin position="32"/>
        <end position="127"/>
    </location>
</feature>
<dbReference type="Proteomes" id="UP000250572">
    <property type="component" value="Unassembled WGS sequence"/>
</dbReference>
<dbReference type="GO" id="GO:0005886">
    <property type="term" value="C:plasma membrane"/>
    <property type="evidence" value="ECO:0007669"/>
    <property type="project" value="TreeGrafter"/>
</dbReference>
<feature type="compositionally biased region" description="Basic and acidic residues" evidence="1">
    <location>
        <begin position="348"/>
        <end position="357"/>
    </location>
</feature>
<evidence type="ECO:0000259" key="4">
    <source>
        <dbReference type="Pfam" id="PF09294"/>
    </source>
</evidence>
<evidence type="ECO:0000256" key="2">
    <source>
        <dbReference type="SAM" id="Phobius"/>
    </source>
</evidence>
<evidence type="ECO:0000256" key="1">
    <source>
        <dbReference type="SAM" id="MobiDB-lite"/>
    </source>
</evidence>
<gene>
    <name evidence="5" type="ORF">CCH79_00003841</name>
</gene>
<dbReference type="SUPFAM" id="SSF49265">
    <property type="entry name" value="Fibronectin type III"/>
    <property type="match status" value="2"/>
</dbReference>
<keyword evidence="2" id="KW-1133">Transmembrane helix</keyword>
<dbReference type="Gene3D" id="2.60.40.10">
    <property type="entry name" value="Immunoglobulins"/>
    <property type="match status" value="1"/>
</dbReference>
<keyword evidence="6" id="KW-1185">Reference proteome</keyword>
<name>A0A315VDF9_GAMAF</name>
<organism evidence="5 6">
    <name type="scientific">Gambusia affinis</name>
    <name type="common">Western mosquitofish</name>
    <name type="synonym">Heterandria affinis</name>
    <dbReference type="NCBI Taxonomy" id="33528"/>
    <lineage>
        <taxon>Eukaryota</taxon>
        <taxon>Metazoa</taxon>
        <taxon>Chordata</taxon>
        <taxon>Craniata</taxon>
        <taxon>Vertebrata</taxon>
        <taxon>Euteleostomi</taxon>
        <taxon>Actinopterygii</taxon>
        <taxon>Neopterygii</taxon>
        <taxon>Teleostei</taxon>
        <taxon>Neoteleostei</taxon>
        <taxon>Acanthomorphata</taxon>
        <taxon>Ovalentaria</taxon>
        <taxon>Atherinomorphae</taxon>
        <taxon>Cyprinodontiformes</taxon>
        <taxon>Poeciliidae</taxon>
        <taxon>Poeciliinae</taxon>
        <taxon>Gambusia</taxon>
    </lineage>
</organism>
<dbReference type="InterPro" id="IPR015373">
    <property type="entry name" value="Interferon/interleukin_rcp_dom"/>
</dbReference>
<dbReference type="InterPro" id="IPR050650">
    <property type="entry name" value="Type-II_Cytokine-TF_Rcpt"/>
</dbReference>
<dbReference type="AlphaFoldDB" id="A0A315VDF9"/>
<evidence type="ECO:0000313" key="6">
    <source>
        <dbReference type="Proteomes" id="UP000250572"/>
    </source>
</evidence>
<feature type="domain" description="Interferon/interleukin receptor" evidence="4">
    <location>
        <begin position="138"/>
        <end position="233"/>
    </location>
</feature>
<dbReference type="PANTHER" id="PTHR20859:SF94">
    <property type="entry name" value="CYTOKINE RECEPTOR FAMILY MEMBER B7"/>
    <property type="match status" value="1"/>
</dbReference>
<proteinExistence type="predicted"/>
<dbReference type="CDD" id="cd00063">
    <property type="entry name" value="FN3"/>
    <property type="match status" value="1"/>
</dbReference>
<sequence length="566" mass="62946">MQLGNQVQLLNHGLNRQLSEEKAASRPLIVFYTDNGTAVPPPRNVEVHISEDEVMIRWEDPENAPSDTVYNVQMGKYGTPDWANVSSCTGIARNYCILTADIKKINDYRIFYKVRVQLVKGDQQSDWRGRRFCLNEGELQPPSFSLWATSSTLTVYVHEKPILRKIFPYGLVYKLYLEETDRENKTTTVYLEDDEGRKKTFTGLQWGKKYCVSIEVKPNGGLYKSNVSAKQCLLLPEQEFYIIAVSSLSILGTLIVAISSLLVYLKRPAKTPVALKSPVSGWRPLSVTEGSMEVVTDRGWFLSSYRPDTKPAVTETSLTIIEDEEEENRRTSLDSGVSVEANSAADNRGQRQERQEDSGCGSMGSPEISAHSHTDYPMQDDSMEADDVSKREDSGMGLGRPHHSSFLKLDSQDSKSLVETVIVGNYRTQSPSETQVQSSDSENMLKQIPAHSVLADVVTGYKPGPQSCICSLTGQCSWCHRHGSYGPEGTKLCRTVCIENVLLGGTSDLVDSSRVGKTSIDSVIINLEESLLHVSDTFPLLMSKYEQNSNMNNVSLSLCDVQLTTD</sequence>
<keyword evidence="2" id="KW-0472">Membrane</keyword>
<dbReference type="Pfam" id="PF09294">
    <property type="entry name" value="Interfer-bind"/>
    <property type="match status" value="1"/>
</dbReference>